<gene>
    <name evidence="2" type="ORF">AZF04_04165</name>
</gene>
<sequence>MNSLFIIIILATLFLSLLSTIIVMKKRRNKYVALSFSFIISLVILVTATPIVYNGDPNIFINQSNLFFANLGIYTLIYFIPLITLINFCVISLLVKKEQPSEPKNQDH</sequence>
<feature type="transmembrane region" description="Helical" evidence="1">
    <location>
        <begin position="31"/>
        <end position="53"/>
    </location>
</feature>
<evidence type="ECO:0000256" key="1">
    <source>
        <dbReference type="SAM" id="Phobius"/>
    </source>
</evidence>
<dbReference type="RefSeq" id="WP_061948330.1">
    <property type="nucleotide sequence ID" value="NZ_LTAO01000012.1"/>
</dbReference>
<accession>A0A161PFP9</accession>
<dbReference type="AlphaFoldDB" id="A0A161PFP9"/>
<keyword evidence="1" id="KW-1133">Transmembrane helix</keyword>
<keyword evidence="1" id="KW-0472">Membrane</keyword>
<reference evidence="2" key="1">
    <citation type="submission" date="2016-02" db="EMBL/GenBank/DDBJ databases">
        <title>Genome sequence of Bacillus trypoxylicola KCTC 13244(T).</title>
        <authorList>
            <person name="Jeong H."/>
            <person name="Park S.-H."/>
            <person name="Choi S.-K."/>
        </authorList>
    </citation>
    <scope>NUCLEOTIDE SEQUENCE [LARGE SCALE GENOMIC DNA]</scope>
    <source>
        <strain evidence="2">KCTC 13244</strain>
    </source>
</reference>
<name>A0A161PFP9_9BACI</name>
<dbReference type="Proteomes" id="UP000075806">
    <property type="component" value="Unassembled WGS sequence"/>
</dbReference>
<evidence type="ECO:0000313" key="2">
    <source>
        <dbReference type="EMBL" id="KYG31977.1"/>
    </source>
</evidence>
<protein>
    <submittedName>
        <fullName evidence="2">Uncharacterized protein</fullName>
    </submittedName>
</protein>
<feature type="transmembrane region" description="Helical" evidence="1">
    <location>
        <begin position="6"/>
        <end position="24"/>
    </location>
</feature>
<keyword evidence="3" id="KW-1185">Reference proteome</keyword>
<proteinExistence type="predicted"/>
<dbReference type="EMBL" id="LTAO01000012">
    <property type="protein sequence ID" value="KYG31977.1"/>
    <property type="molecule type" value="Genomic_DNA"/>
</dbReference>
<comment type="caution">
    <text evidence="2">The sequence shown here is derived from an EMBL/GenBank/DDBJ whole genome shotgun (WGS) entry which is preliminary data.</text>
</comment>
<keyword evidence="1" id="KW-0812">Transmembrane</keyword>
<evidence type="ECO:0000313" key="3">
    <source>
        <dbReference type="Proteomes" id="UP000075806"/>
    </source>
</evidence>
<feature type="transmembrane region" description="Helical" evidence="1">
    <location>
        <begin position="73"/>
        <end position="95"/>
    </location>
</feature>
<organism evidence="2 3">
    <name type="scientific">Alkalihalobacillus trypoxylicola</name>
    <dbReference type="NCBI Taxonomy" id="519424"/>
    <lineage>
        <taxon>Bacteria</taxon>
        <taxon>Bacillati</taxon>
        <taxon>Bacillota</taxon>
        <taxon>Bacilli</taxon>
        <taxon>Bacillales</taxon>
        <taxon>Bacillaceae</taxon>
        <taxon>Alkalihalobacillus</taxon>
    </lineage>
</organism>
<dbReference type="OrthoDB" id="2902349at2"/>